<keyword evidence="1" id="KW-0812">Transmembrane</keyword>
<dbReference type="EMBL" id="BJYR01000034">
    <property type="protein sequence ID" value="GEO02106.1"/>
    <property type="molecule type" value="Genomic_DNA"/>
</dbReference>
<dbReference type="InterPro" id="IPR019533">
    <property type="entry name" value="Peptidase_S26"/>
</dbReference>
<dbReference type="OrthoDB" id="7475540at2"/>
<evidence type="ECO:0000313" key="4">
    <source>
        <dbReference type="Proteomes" id="UP000321464"/>
    </source>
</evidence>
<dbReference type="Gene3D" id="2.10.109.10">
    <property type="entry name" value="Umud Fragment, subunit A"/>
    <property type="match status" value="1"/>
</dbReference>
<reference evidence="3 4" key="1">
    <citation type="submission" date="2019-07" db="EMBL/GenBank/DDBJ databases">
        <title>Whole genome shotgun sequence of Novosphingobium sediminis NBRC 106119.</title>
        <authorList>
            <person name="Hosoyama A."/>
            <person name="Uohara A."/>
            <person name="Ohji S."/>
            <person name="Ichikawa N."/>
        </authorList>
    </citation>
    <scope>NUCLEOTIDE SEQUENCE [LARGE SCALE GENOMIC DNA]</scope>
    <source>
        <strain evidence="3 4">NBRC 106119</strain>
    </source>
</reference>
<organism evidence="3 4">
    <name type="scientific">Novosphingobium sediminis</name>
    <dbReference type="NCBI Taxonomy" id="707214"/>
    <lineage>
        <taxon>Bacteria</taxon>
        <taxon>Pseudomonadati</taxon>
        <taxon>Pseudomonadota</taxon>
        <taxon>Alphaproteobacteria</taxon>
        <taxon>Sphingomonadales</taxon>
        <taxon>Sphingomonadaceae</taxon>
        <taxon>Novosphingobium</taxon>
    </lineage>
</organism>
<comment type="caution">
    <text evidence="3">The sequence shown here is derived from an EMBL/GenBank/DDBJ whole genome shotgun (WGS) entry which is preliminary data.</text>
</comment>
<feature type="transmembrane region" description="Helical" evidence="1">
    <location>
        <begin position="21"/>
        <end position="40"/>
    </location>
</feature>
<dbReference type="Proteomes" id="UP000321464">
    <property type="component" value="Unassembled WGS sequence"/>
</dbReference>
<keyword evidence="1" id="KW-0472">Membrane</keyword>
<evidence type="ECO:0000313" key="3">
    <source>
        <dbReference type="EMBL" id="GEO02106.1"/>
    </source>
</evidence>
<keyword evidence="4" id="KW-1185">Reference proteome</keyword>
<dbReference type="GO" id="GO:0004252">
    <property type="term" value="F:serine-type endopeptidase activity"/>
    <property type="evidence" value="ECO:0007669"/>
    <property type="project" value="InterPro"/>
</dbReference>
<accession>A0A512AR08</accession>
<sequence>MAEGRAVERTDSKRLSLAQKLAAIAALSALAMGFSALARWSGTHALMINASDSLPNWAFLVESGSFPKRGDYVIFHPGHDRMTAKYFGNNPPPFAKIAVGLPGDVVTRRGADVLVNGQRIASLKPATKRGDPLEEGPLGIVPKGCIFAATPHMDGFDSRYAHIGFVCRDRLVGTGRAIL</sequence>
<dbReference type="Pfam" id="PF10502">
    <property type="entry name" value="Peptidase_S26"/>
    <property type="match status" value="1"/>
</dbReference>
<dbReference type="InterPro" id="IPR036286">
    <property type="entry name" value="LexA/Signal_pep-like_sf"/>
</dbReference>
<feature type="domain" description="Peptidase S26" evidence="2">
    <location>
        <begin position="26"/>
        <end position="178"/>
    </location>
</feature>
<name>A0A512AR08_9SPHN</name>
<keyword evidence="1" id="KW-1133">Transmembrane helix</keyword>
<proteinExistence type="predicted"/>
<evidence type="ECO:0000256" key="1">
    <source>
        <dbReference type="SAM" id="Phobius"/>
    </source>
</evidence>
<dbReference type="AlphaFoldDB" id="A0A512AR08"/>
<gene>
    <name evidence="3" type="ORF">NSE01_39380</name>
</gene>
<dbReference type="SUPFAM" id="SSF51306">
    <property type="entry name" value="LexA/Signal peptidase"/>
    <property type="match status" value="1"/>
</dbReference>
<evidence type="ECO:0000259" key="2">
    <source>
        <dbReference type="Pfam" id="PF10502"/>
    </source>
</evidence>
<dbReference type="GO" id="GO:0006465">
    <property type="term" value="P:signal peptide processing"/>
    <property type="evidence" value="ECO:0007669"/>
    <property type="project" value="InterPro"/>
</dbReference>
<protein>
    <recommendedName>
        <fullName evidence="2">Peptidase S26 domain-containing protein</fullName>
    </recommendedName>
</protein>